<dbReference type="InterPro" id="IPR041260">
    <property type="entry name" value="Sld7_C"/>
</dbReference>
<proteinExistence type="predicted"/>
<feature type="domain" description="Sld7 C-terminal" evidence="2">
    <location>
        <begin position="327"/>
        <end position="428"/>
    </location>
</feature>
<dbReference type="RefSeq" id="XP_018041180.1">
    <property type="nucleotide sequence ID" value="XM_018182604.1"/>
</dbReference>
<gene>
    <name evidence="3" type="ORF">CC84DRAFT_1214108</name>
</gene>
<feature type="compositionally biased region" description="Basic and acidic residues" evidence="1">
    <location>
        <begin position="494"/>
        <end position="503"/>
    </location>
</feature>
<evidence type="ECO:0000259" key="2">
    <source>
        <dbReference type="Pfam" id="PF18596"/>
    </source>
</evidence>
<reference evidence="3 4" key="1">
    <citation type="submission" date="2016-05" db="EMBL/GenBank/DDBJ databases">
        <title>Comparative analysis of secretome profiles of manganese(II)-oxidizing ascomycete fungi.</title>
        <authorList>
            <consortium name="DOE Joint Genome Institute"/>
            <person name="Zeiner C.A."/>
            <person name="Purvine S.O."/>
            <person name="Zink E.M."/>
            <person name="Wu S."/>
            <person name="Pasa-Tolic L."/>
            <person name="Chaput D.L."/>
            <person name="Haridas S."/>
            <person name="Grigoriev I.V."/>
            <person name="Santelli C.M."/>
            <person name="Hansel C.M."/>
        </authorList>
    </citation>
    <scope>NUCLEOTIDE SEQUENCE [LARGE SCALE GENOMIC DNA]</scope>
    <source>
        <strain evidence="3 4">AP3s5-JAC2a</strain>
    </source>
</reference>
<dbReference type="Pfam" id="PF18596">
    <property type="entry name" value="Sld7_C"/>
    <property type="match status" value="1"/>
</dbReference>
<dbReference type="EMBL" id="KV441549">
    <property type="protein sequence ID" value="OAG10815.1"/>
    <property type="molecule type" value="Genomic_DNA"/>
</dbReference>
<dbReference type="Proteomes" id="UP000077069">
    <property type="component" value="Unassembled WGS sequence"/>
</dbReference>
<accession>A0A177CTF6</accession>
<sequence>MADIWSGDILLPDQTAIKDITLASHVTASLLVASLRFLAIVDSAQIPLYLAAGPSLEVWTTSEDTEEWFSSVFLSKPAAPRDAQASRWWTCARAQSPVGVLVQVGGSQLDTNGPRITEILFYGTVAAPAHGALPTPPSSSPDHSHAILDREPLPELKVHALPLSSDLLHKPALLENPPLSPSLSTLEPRTHVEPQFLPPAFTCEQTPASPKRKRDIFDEATQARKKARSKGGESIAAAAARGQESQRALGHRKSLSIDTKALSFPDSRPGSANALARPSSRPLSRSPSICSDIRPLSRKGVPESQAKRSALSQVATVPLQPEEPTTESRNKEAFSRVVMTAMRMHGLQQRKKNKSRRGSLAPGIQIEEQLSEEAAAEEAAKDEEYKLIYHQTYKSAVLAFRKHMSSKPLHSQPDRLRDVVERLLAIFCADPLAQPLPGDETTDPLATPGRQHLGLPGSTHSRASPFDMPSGARQNATKTTVDGARHTGSPLSRRKLENRVLTG</sequence>
<feature type="region of interest" description="Disordered" evidence="1">
    <location>
        <begin position="195"/>
        <end position="214"/>
    </location>
</feature>
<evidence type="ECO:0000313" key="4">
    <source>
        <dbReference type="Proteomes" id="UP000077069"/>
    </source>
</evidence>
<dbReference type="InParanoid" id="A0A177CTF6"/>
<organism evidence="3 4">
    <name type="scientific">Paraphaeosphaeria sporulosa</name>
    <dbReference type="NCBI Taxonomy" id="1460663"/>
    <lineage>
        <taxon>Eukaryota</taxon>
        <taxon>Fungi</taxon>
        <taxon>Dikarya</taxon>
        <taxon>Ascomycota</taxon>
        <taxon>Pezizomycotina</taxon>
        <taxon>Dothideomycetes</taxon>
        <taxon>Pleosporomycetidae</taxon>
        <taxon>Pleosporales</taxon>
        <taxon>Massarineae</taxon>
        <taxon>Didymosphaeriaceae</taxon>
        <taxon>Paraphaeosphaeria</taxon>
    </lineage>
</organism>
<feature type="compositionally biased region" description="Basic residues" evidence="1">
    <location>
        <begin position="348"/>
        <end position="357"/>
    </location>
</feature>
<dbReference type="GeneID" id="28766090"/>
<dbReference type="OrthoDB" id="4205424at2759"/>
<evidence type="ECO:0000313" key="3">
    <source>
        <dbReference type="EMBL" id="OAG10815.1"/>
    </source>
</evidence>
<dbReference type="AlphaFoldDB" id="A0A177CTF6"/>
<feature type="region of interest" description="Disordered" evidence="1">
    <location>
        <begin position="435"/>
        <end position="503"/>
    </location>
</feature>
<dbReference type="STRING" id="1460663.A0A177CTF6"/>
<feature type="region of interest" description="Disordered" evidence="1">
    <location>
        <begin position="345"/>
        <end position="365"/>
    </location>
</feature>
<name>A0A177CTF6_9PLEO</name>
<feature type="compositionally biased region" description="Low complexity" evidence="1">
    <location>
        <begin position="274"/>
        <end position="288"/>
    </location>
</feature>
<protein>
    <recommendedName>
        <fullName evidence="2">Sld7 C-terminal domain-containing protein</fullName>
    </recommendedName>
</protein>
<feature type="region of interest" description="Disordered" evidence="1">
    <location>
        <begin position="221"/>
        <end position="330"/>
    </location>
</feature>
<keyword evidence="4" id="KW-1185">Reference proteome</keyword>
<evidence type="ECO:0000256" key="1">
    <source>
        <dbReference type="SAM" id="MobiDB-lite"/>
    </source>
</evidence>